<protein>
    <submittedName>
        <fullName evidence="1">Uncharacterized protein</fullName>
    </submittedName>
</protein>
<keyword evidence="2" id="KW-1185">Reference proteome</keyword>
<comment type="caution">
    <text evidence="1">The sequence shown here is derived from an EMBL/GenBank/DDBJ whole genome shotgun (WGS) entry which is preliminary data.</text>
</comment>
<evidence type="ECO:0000313" key="1">
    <source>
        <dbReference type="EMBL" id="RIA91490.1"/>
    </source>
</evidence>
<gene>
    <name evidence="1" type="ORF">C1645_821988</name>
</gene>
<dbReference type="EMBL" id="QKYT01000151">
    <property type="protein sequence ID" value="RIA91490.1"/>
    <property type="molecule type" value="Genomic_DNA"/>
</dbReference>
<name>A0A397SZ44_9GLOM</name>
<organism evidence="1 2">
    <name type="scientific">Glomus cerebriforme</name>
    <dbReference type="NCBI Taxonomy" id="658196"/>
    <lineage>
        <taxon>Eukaryota</taxon>
        <taxon>Fungi</taxon>
        <taxon>Fungi incertae sedis</taxon>
        <taxon>Mucoromycota</taxon>
        <taxon>Glomeromycotina</taxon>
        <taxon>Glomeromycetes</taxon>
        <taxon>Glomerales</taxon>
        <taxon>Glomeraceae</taxon>
        <taxon>Glomus</taxon>
    </lineage>
</organism>
<proteinExistence type="predicted"/>
<dbReference type="AlphaFoldDB" id="A0A397SZ44"/>
<dbReference type="Proteomes" id="UP000265703">
    <property type="component" value="Unassembled WGS sequence"/>
</dbReference>
<dbReference type="STRING" id="658196.A0A397SZ44"/>
<dbReference type="OrthoDB" id="2420028at2759"/>
<reference evidence="1 2" key="1">
    <citation type="submission" date="2018-06" db="EMBL/GenBank/DDBJ databases">
        <title>Comparative genomics reveals the genomic features of Rhizophagus irregularis, R. cerebriforme, R. diaphanum and Gigaspora rosea, and their symbiotic lifestyle signature.</title>
        <authorList>
            <person name="Morin E."/>
            <person name="San Clemente H."/>
            <person name="Chen E.C.H."/>
            <person name="De La Providencia I."/>
            <person name="Hainaut M."/>
            <person name="Kuo A."/>
            <person name="Kohler A."/>
            <person name="Murat C."/>
            <person name="Tang N."/>
            <person name="Roy S."/>
            <person name="Loubradou J."/>
            <person name="Henrissat B."/>
            <person name="Grigoriev I.V."/>
            <person name="Corradi N."/>
            <person name="Roux C."/>
            <person name="Martin F.M."/>
        </authorList>
    </citation>
    <scope>NUCLEOTIDE SEQUENCE [LARGE SCALE GENOMIC DNA]</scope>
    <source>
        <strain evidence="1 2">DAOM 227022</strain>
    </source>
</reference>
<accession>A0A397SZ44</accession>
<sequence length="134" mass="16070">MSFRFKANIQIKNDATMLIENLIKLHVENAEWYFKVNFKNFENHWRNLMAQYPEVQKYCEHVLYPTRTCWTYAFTKCSFLANTHSATQCVETLQHKQMVESSLYKTWIKKNKDINSAVKDCYDEGFVKDDYEEA</sequence>
<evidence type="ECO:0000313" key="2">
    <source>
        <dbReference type="Proteomes" id="UP000265703"/>
    </source>
</evidence>